<dbReference type="InterPro" id="IPR050625">
    <property type="entry name" value="ParA/MinD_ATPase"/>
</dbReference>
<dbReference type="PANTHER" id="PTHR43384">
    <property type="entry name" value="SEPTUM SITE-DETERMINING PROTEIN MIND HOMOLOG, CHLOROPLASTIC-RELATED"/>
    <property type="match status" value="1"/>
</dbReference>
<evidence type="ECO:0000313" key="3">
    <source>
        <dbReference type="Proteomes" id="UP000523795"/>
    </source>
</evidence>
<dbReference type="SUPFAM" id="SSF52540">
    <property type="entry name" value="P-loop containing nucleoside triphosphate hydrolases"/>
    <property type="match status" value="1"/>
</dbReference>
<proteinExistence type="predicted"/>
<dbReference type="Gene3D" id="3.40.50.2300">
    <property type="match status" value="1"/>
</dbReference>
<feature type="non-terminal residue" evidence="2">
    <location>
        <position position="1"/>
    </location>
</feature>
<dbReference type="Gene3D" id="3.40.50.300">
    <property type="entry name" value="P-loop containing nucleotide triphosphate hydrolases"/>
    <property type="match status" value="1"/>
</dbReference>
<feature type="domain" description="AAA" evidence="1">
    <location>
        <begin position="86"/>
        <end position="243"/>
    </location>
</feature>
<dbReference type="PANTHER" id="PTHR43384:SF13">
    <property type="entry name" value="SLR0110 PROTEIN"/>
    <property type="match status" value="1"/>
</dbReference>
<reference evidence="2 3" key="1">
    <citation type="submission" date="2020-04" db="EMBL/GenBank/DDBJ databases">
        <authorList>
            <person name="Liu S."/>
        </authorList>
    </citation>
    <scope>NUCLEOTIDE SEQUENCE [LARGE SCALE GENOMIC DNA]</scope>
    <source>
        <strain evidence="2 3">CGMCC 1.15091</strain>
    </source>
</reference>
<evidence type="ECO:0000259" key="1">
    <source>
        <dbReference type="Pfam" id="PF13614"/>
    </source>
</evidence>
<dbReference type="InterPro" id="IPR027417">
    <property type="entry name" value="P-loop_NTPase"/>
</dbReference>
<name>A0ABX1JXG7_9MICC</name>
<dbReference type="EMBL" id="JAAZSR010000544">
    <property type="protein sequence ID" value="NKX52457.1"/>
    <property type="molecule type" value="Genomic_DNA"/>
</dbReference>
<organism evidence="2 3">
    <name type="scientific">Arthrobacter deserti</name>
    <dbReference type="NCBI Taxonomy" id="1742687"/>
    <lineage>
        <taxon>Bacteria</taxon>
        <taxon>Bacillati</taxon>
        <taxon>Actinomycetota</taxon>
        <taxon>Actinomycetes</taxon>
        <taxon>Micrococcales</taxon>
        <taxon>Micrococcaceae</taxon>
        <taxon>Arthrobacter</taxon>
    </lineage>
</organism>
<protein>
    <submittedName>
        <fullName evidence="2">AAA family ATPase</fullName>
    </submittedName>
</protein>
<dbReference type="Proteomes" id="UP000523795">
    <property type="component" value="Unassembled WGS sequence"/>
</dbReference>
<gene>
    <name evidence="2" type="ORF">HER39_18135</name>
</gene>
<dbReference type="InterPro" id="IPR025669">
    <property type="entry name" value="AAA_dom"/>
</dbReference>
<evidence type="ECO:0000313" key="2">
    <source>
        <dbReference type="EMBL" id="NKX52457.1"/>
    </source>
</evidence>
<comment type="caution">
    <text evidence="2">The sequence shown here is derived from an EMBL/GenBank/DDBJ whole genome shotgun (WGS) entry which is preliminary data.</text>
</comment>
<dbReference type="Pfam" id="PF13614">
    <property type="entry name" value="AAA_31"/>
    <property type="match status" value="1"/>
</dbReference>
<accession>A0ABX1JXG7</accession>
<sequence length="339" mass="35629">PGVRVEEALTLASVFDVQHPEISLVLVSEVDPELALAAMRAGIRAVLEPAADPDTIRVLLERASQSSASRRRNLLPPALPNGPGGRILTVTSPKGGVGKTTVATNLAVGLGQVAPMSTVLVDLDAQCGDVATALRLDPAHTQVDAVTGAAAQDPMVLKAFLSVHPAAIYALCAPASPAEGDRISGESIAHMLKQLAGEFQYVVVDTAPGLGEQTLAALETATDAVFLCGMDVPSVRGLRKELEVLGQLDLVPGNRHIVVNTADRHSGLSVQDIEATLGVPVDVVVPRSRAVAYSTNKGEPLLQDSSRDPAAKALRQLVERFDPARADQRRALHRRAVLR</sequence>
<keyword evidence="3" id="KW-1185">Reference proteome</keyword>